<keyword evidence="2" id="KW-1185">Reference proteome</keyword>
<name>A0ABU2ZW62_9ALTE</name>
<proteinExistence type="predicted"/>
<dbReference type="EMBL" id="JAVRHX010000003">
    <property type="protein sequence ID" value="MDT0595657.1"/>
    <property type="molecule type" value="Genomic_DNA"/>
</dbReference>
<protein>
    <submittedName>
        <fullName evidence="1">Uncharacterized protein</fullName>
    </submittedName>
</protein>
<dbReference type="RefSeq" id="WP_311369173.1">
    <property type="nucleotide sequence ID" value="NZ_JAVRHX010000003.1"/>
</dbReference>
<dbReference type="Proteomes" id="UP001253545">
    <property type="component" value="Unassembled WGS sequence"/>
</dbReference>
<reference evidence="1 2" key="1">
    <citation type="submission" date="2023-09" db="EMBL/GenBank/DDBJ databases">
        <authorList>
            <person name="Rey-Velasco X."/>
        </authorList>
    </citation>
    <scope>NUCLEOTIDE SEQUENCE [LARGE SCALE GENOMIC DNA]</scope>
    <source>
        <strain evidence="1 2">P117</strain>
    </source>
</reference>
<comment type="caution">
    <text evidence="1">The sequence shown here is derived from an EMBL/GenBank/DDBJ whole genome shotgun (WGS) entry which is preliminary data.</text>
</comment>
<evidence type="ECO:0000313" key="2">
    <source>
        <dbReference type="Proteomes" id="UP001253545"/>
    </source>
</evidence>
<accession>A0ABU2ZW62</accession>
<evidence type="ECO:0000313" key="1">
    <source>
        <dbReference type="EMBL" id="MDT0595657.1"/>
    </source>
</evidence>
<gene>
    <name evidence="1" type="ORF">RM552_12435</name>
</gene>
<sequence length="108" mass="11898">MSVQFVGTNALAMQKLSDPTKPGNIKESRDIAENNVQPAYSLTAIFTRNQTRYAIIDGKVLQTGDMIADMLIREIKPTGVVLRNPQDASSQIAIELLGIVDVKKQVKR</sequence>
<organism evidence="1 2">
    <name type="scientific">Glaciecola petra</name>
    <dbReference type="NCBI Taxonomy" id="3075602"/>
    <lineage>
        <taxon>Bacteria</taxon>
        <taxon>Pseudomonadati</taxon>
        <taxon>Pseudomonadota</taxon>
        <taxon>Gammaproteobacteria</taxon>
        <taxon>Alteromonadales</taxon>
        <taxon>Alteromonadaceae</taxon>
        <taxon>Glaciecola</taxon>
    </lineage>
</organism>